<proteinExistence type="predicted"/>
<dbReference type="GO" id="GO:0016740">
    <property type="term" value="F:transferase activity"/>
    <property type="evidence" value="ECO:0007669"/>
    <property type="project" value="UniProtKB-KW"/>
</dbReference>
<dbReference type="Pfam" id="PF02458">
    <property type="entry name" value="Transferase"/>
    <property type="match status" value="1"/>
</dbReference>
<accession>A0AAN9RZM0</accession>
<evidence type="ECO:0000313" key="3">
    <source>
        <dbReference type="Proteomes" id="UP001386955"/>
    </source>
</evidence>
<reference evidence="2 3" key="1">
    <citation type="submission" date="2024-01" db="EMBL/GenBank/DDBJ databases">
        <title>The genomes of 5 underutilized Papilionoideae crops provide insights into root nodulation and disease resistanc.</title>
        <authorList>
            <person name="Jiang F."/>
        </authorList>
    </citation>
    <scope>NUCLEOTIDE SEQUENCE [LARGE SCALE GENOMIC DNA]</scope>
    <source>
        <strain evidence="2">DUOXIRENSHENG_FW03</strain>
        <tissue evidence="2">Leaves</tissue>
    </source>
</reference>
<dbReference type="Gene3D" id="3.30.559.10">
    <property type="entry name" value="Chloramphenicol acetyltransferase-like domain"/>
    <property type="match status" value="2"/>
</dbReference>
<protein>
    <submittedName>
        <fullName evidence="2">Uncharacterized protein</fullName>
    </submittedName>
</protein>
<dbReference type="PANTHER" id="PTHR31896">
    <property type="entry name" value="FAMILY REGULATORY PROTEIN, PUTATIVE (AFU_ORTHOLOGUE AFUA_3G14730)-RELATED"/>
    <property type="match status" value="1"/>
</dbReference>
<dbReference type="InterPro" id="IPR051283">
    <property type="entry name" value="Sec_Metabolite_Acyltrans"/>
</dbReference>
<dbReference type="InterPro" id="IPR023213">
    <property type="entry name" value="CAT-like_dom_sf"/>
</dbReference>
<dbReference type="AlphaFoldDB" id="A0AAN9RZM0"/>
<evidence type="ECO:0000256" key="1">
    <source>
        <dbReference type="ARBA" id="ARBA00022679"/>
    </source>
</evidence>
<keyword evidence="1" id="KW-0808">Transferase</keyword>
<sequence>MIKGKMEALGVISTTTVKAHSHSNDNSVQKIDLTPWDLQFLQLEYIQRGLVFRNKKHTPNQMQRLQHSLSSTLAFFPPLAGRLAIAQHDDNTASSHIVCNNEGSLFVLALADSTSVDDILQPKYVPPIVRSFFPLNGVKNHQGTSQPLLAVQVTELLDGIFIAFAYNHLVADGKSFWHFVNSWAEISRGSPTISKFPAFQRFFLDGIDPPILFPFPKEEEKQHSPSLKPQTPSKRVFHFTKEKLAELKSKANAEANTHKISSLQALLTLLWRTVIRCKRVDPKDNVLFALIIDVGPRMVPPLPENYFGNTVIDGAVTMKASDLLEDGFGKPALEINKMIALHTLEKVKNLYESWVRTPILHTLPSGVVAINILGVASSPRFNIYGNDFGWGKPVAVRTGSANILDGTITLFAGAQEGSIDVELILHYQILEAMGNDRELMDVFSN</sequence>
<dbReference type="PANTHER" id="PTHR31896:SF43">
    <property type="entry name" value="PROTEIN ENHANCED PSEUDOMONAS SUSCEPTIBILITY 1"/>
    <property type="match status" value="1"/>
</dbReference>
<organism evidence="2 3">
    <name type="scientific">Psophocarpus tetragonolobus</name>
    <name type="common">Winged bean</name>
    <name type="synonym">Dolichos tetragonolobus</name>
    <dbReference type="NCBI Taxonomy" id="3891"/>
    <lineage>
        <taxon>Eukaryota</taxon>
        <taxon>Viridiplantae</taxon>
        <taxon>Streptophyta</taxon>
        <taxon>Embryophyta</taxon>
        <taxon>Tracheophyta</taxon>
        <taxon>Spermatophyta</taxon>
        <taxon>Magnoliopsida</taxon>
        <taxon>eudicotyledons</taxon>
        <taxon>Gunneridae</taxon>
        <taxon>Pentapetalae</taxon>
        <taxon>rosids</taxon>
        <taxon>fabids</taxon>
        <taxon>Fabales</taxon>
        <taxon>Fabaceae</taxon>
        <taxon>Papilionoideae</taxon>
        <taxon>50 kb inversion clade</taxon>
        <taxon>NPAAA clade</taxon>
        <taxon>indigoferoid/millettioid clade</taxon>
        <taxon>Phaseoleae</taxon>
        <taxon>Psophocarpus</taxon>
    </lineage>
</organism>
<dbReference type="EMBL" id="JAYMYS010000007">
    <property type="protein sequence ID" value="KAK7386423.1"/>
    <property type="molecule type" value="Genomic_DNA"/>
</dbReference>
<gene>
    <name evidence="2" type="ORF">VNO78_26645</name>
</gene>
<comment type="caution">
    <text evidence="2">The sequence shown here is derived from an EMBL/GenBank/DDBJ whole genome shotgun (WGS) entry which is preliminary data.</text>
</comment>
<keyword evidence="3" id="KW-1185">Reference proteome</keyword>
<dbReference type="Proteomes" id="UP001386955">
    <property type="component" value="Unassembled WGS sequence"/>
</dbReference>
<evidence type="ECO:0000313" key="2">
    <source>
        <dbReference type="EMBL" id="KAK7386423.1"/>
    </source>
</evidence>
<name>A0AAN9RZM0_PSOTE</name>